<dbReference type="EMBL" id="NBNE01012510">
    <property type="protein sequence ID" value="OWY95776.1"/>
    <property type="molecule type" value="Genomic_DNA"/>
</dbReference>
<dbReference type="AlphaFoldDB" id="A0A225UT93"/>
<reference evidence="3" key="1">
    <citation type="submission" date="2017-03" db="EMBL/GenBank/DDBJ databases">
        <title>Phytopthora megakarya and P. palmivora, two closely related causual agents of cacao black pod achieved similar genome size and gene model numbers by different mechanisms.</title>
        <authorList>
            <person name="Ali S."/>
            <person name="Shao J."/>
            <person name="Larry D.J."/>
            <person name="Kronmiller B."/>
            <person name="Shen D."/>
            <person name="Strem M.D."/>
            <person name="Melnick R.L."/>
            <person name="Guiltinan M.J."/>
            <person name="Tyler B.M."/>
            <person name="Meinhardt L.W."/>
            <person name="Bailey B.A."/>
        </authorList>
    </citation>
    <scope>NUCLEOTIDE SEQUENCE [LARGE SCALE GENOMIC DNA]</scope>
    <source>
        <strain evidence="3">zdho120</strain>
    </source>
</reference>
<feature type="region of interest" description="Disordered" evidence="1">
    <location>
        <begin position="72"/>
        <end position="104"/>
    </location>
</feature>
<protein>
    <submittedName>
        <fullName evidence="2">Uncharacterized protein</fullName>
    </submittedName>
</protein>
<feature type="compositionally biased region" description="Basic and acidic residues" evidence="1">
    <location>
        <begin position="72"/>
        <end position="96"/>
    </location>
</feature>
<accession>A0A225UT93</accession>
<gene>
    <name evidence="2" type="ORF">PHMEG_00034136</name>
</gene>
<evidence type="ECO:0000313" key="3">
    <source>
        <dbReference type="Proteomes" id="UP000198211"/>
    </source>
</evidence>
<feature type="region of interest" description="Disordered" evidence="1">
    <location>
        <begin position="33"/>
        <end position="54"/>
    </location>
</feature>
<organism evidence="2 3">
    <name type="scientific">Phytophthora megakarya</name>
    <dbReference type="NCBI Taxonomy" id="4795"/>
    <lineage>
        <taxon>Eukaryota</taxon>
        <taxon>Sar</taxon>
        <taxon>Stramenopiles</taxon>
        <taxon>Oomycota</taxon>
        <taxon>Peronosporomycetes</taxon>
        <taxon>Peronosporales</taxon>
        <taxon>Peronosporaceae</taxon>
        <taxon>Phytophthora</taxon>
    </lineage>
</organism>
<evidence type="ECO:0000313" key="2">
    <source>
        <dbReference type="EMBL" id="OWY95776.1"/>
    </source>
</evidence>
<name>A0A225UT93_9STRA</name>
<sequence length="147" mass="16513">MRTTFKKSFAPEIAPRIVKRRLRLNPARIGRISACDNDSGSDSESDGSGGSDFDIDSHRRIFLAANEDVTPKVEKKSKNLDSRLLDRDLGHQDHNSKIHGNGFNRDRCSQLVNDQIYMVIHVIYMGNIPSQIQVFAKSTSMPDLKSP</sequence>
<keyword evidence="3" id="KW-1185">Reference proteome</keyword>
<evidence type="ECO:0000256" key="1">
    <source>
        <dbReference type="SAM" id="MobiDB-lite"/>
    </source>
</evidence>
<proteinExistence type="predicted"/>
<dbReference type="Proteomes" id="UP000198211">
    <property type="component" value="Unassembled WGS sequence"/>
</dbReference>
<comment type="caution">
    <text evidence="2">The sequence shown here is derived from an EMBL/GenBank/DDBJ whole genome shotgun (WGS) entry which is preliminary data.</text>
</comment>